<organism evidence="2 3">
    <name type="scientific">Trichoderma harzianum</name>
    <name type="common">Hypocrea lixii</name>
    <dbReference type="NCBI Taxonomy" id="5544"/>
    <lineage>
        <taxon>Eukaryota</taxon>
        <taxon>Fungi</taxon>
        <taxon>Dikarya</taxon>
        <taxon>Ascomycota</taxon>
        <taxon>Pezizomycotina</taxon>
        <taxon>Sordariomycetes</taxon>
        <taxon>Hypocreomycetidae</taxon>
        <taxon>Hypocreales</taxon>
        <taxon>Hypocreaceae</taxon>
        <taxon>Trichoderma</taxon>
    </lineage>
</organism>
<feature type="region of interest" description="Disordered" evidence="1">
    <location>
        <begin position="186"/>
        <end position="234"/>
    </location>
</feature>
<evidence type="ECO:0000256" key="1">
    <source>
        <dbReference type="SAM" id="MobiDB-lite"/>
    </source>
</evidence>
<dbReference type="OrthoDB" id="5427833at2759"/>
<gene>
    <name evidence="2" type="ORF">THARTR1_03411</name>
</gene>
<reference evidence="2 3" key="1">
    <citation type="submission" date="2017-02" db="EMBL/GenBank/DDBJ databases">
        <title>Genomes of Trichoderma spp. with biocontrol activity.</title>
        <authorList>
            <person name="Gardiner D."/>
            <person name="Kazan K."/>
            <person name="Vos C."/>
            <person name="Harvey P."/>
        </authorList>
    </citation>
    <scope>NUCLEOTIDE SEQUENCE [LARGE SCALE GENOMIC DNA]</scope>
    <source>
        <strain evidence="2 3">Tr1</strain>
    </source>
</reference>
<feature type="region of interest" description="Disordered" evidence="1">
    <location>
        <begin position="253"/>
        <end position="306"/>
    </location>
</feature>
<dbReference type="AlphaFoldDB" id="A0A2K0UG01"/>
<dbReference type="Proteomes" id="UP000236290">
    <property type="component" value="Unassembled WGS sequence"/>
</dbReference>
<accession>A0A2K0UG01</accession>
<comment type="caution">
    <text evidence="2">The sequence shown here is derived from an EMBL/GenBank/DDBJ whole genome shotgun (WGS) entry which is preliminary data.</text>
</comment>
<protein>
    <submittedName>
        <fullName evidence="2">Uncharacterized protein</fullName>
    </submittedName>
</protein>
<evidence type="ECO:0000313" key="3">
    <source>
        <dbReference type="Proteomes" id="UP000236290"/>
    </source>
</evidence>
<feature type="compositionally biased region" description="Low complexity" evidence="1">
    <location>
        <begin position="212"/>
        <end position="234"/>
    </location>
</feature>
<feature type="compositionally biased region" description="Low complexity" evidence="1">
    <location>
        <begin position="253"/>
        <end position="274"/>
    </location>
</feature>
<feature type="compositionally biased region" description="Polar residues" evidence="1">
    <location>
        <begin position="275"/>
        <end position="284"/>
    </location>
</feature>
<feature type="compositionally biased region" description="Pro residues" evidence="1">
    <location>
        <begin position="192"/>
        <end position="204"/>
    </location>
</feature>
<name>A0A2K0UG01_TRIHA</name>
<dbReference type="EMBL" id="MTYI01000044">
    <property type="protein sequence ID" value="PNP56715.1"/>
    <property type="molecule type" value="Genomic_DNA"/>
</dbReference>
<sequence>MTAGPPAGMLLDDPYFPYTAGWASFPPFVEAINTQRGRSQQYFLHTHNDDQTTASSSYHLTLNHTRPNHPSMARKRTAQWPSLVSLVFLAGAASAHLLTLSNFQSLTSSVSVQCLYAYNLPIRGCSLSDFTGGATCSESCIAGLQAVQFSVQGLCTNINAASHSLIVEVKEGHILDVLCKTDAKLRSTTSTPTPPPTKTPPPPQTSSELKRTTSTTSTTSIQISTTSSVPSTAVTTTVTTAVTSAIPTLTSVTIPSSTSESTTEATDAATSQATNDEQTTSTSEEQPKPTRRPNTQPGSGGGSPFDFVASSKATGFGLTRASITMAIAITFTTLTLI</sequence>
<evidence type="ECO:0000313" key="2">
    <source>
        <dbReference type="EMBL" id="PNP56715.1"/>
    </source>
</evidence>
<proteinExistence type="predicted"/>